<keyword evidence="1 2" id="KW-0732">Signal</keyword>
<feature type="chain" id="PRO_5002444566" evidence="2">
    <location>
        <begin position="35"/>
        <end position="559"/>
    </location>
</feature>
<dbReference type="Gene3D" id="3.10.105.10">
    <property type="entry name" value="Dipeptide-binding Protein, Domain 3"/>
    <property type="match status" value="1"/>
</dbReference>
<dbReference type="InterPro" id="IPR000914">
    <property type="entry name" value="SBP_5_dom"/>
</dbReference>
<dbReference type="GO" id="GO:0043190">
    <property type="term" value="C:ATP-binding cassette (ABC) transporter complex"/>
    <property type="evidence" value="ECO:0007669"/>
    <property type="project" value="InterPro"/>
</dbReference>
<dbReference type="EMBL" id="JYIV01000028">
    <property type="protein sequence ID" value="KJL20358.1"/>
    <property type="molecule type" value="Genomic_DNA"/>
</dbReference>
<dbReference type="Gene3D" id="3.40.190.10">
    <property type="entry name" value="Periplasmic binding protein-like II"/>
    <property type="match status" value="1"/>
</dbReference>
<reference evidence="4 5" key="1">
    <citation type="submission" date="2015-02" db="EMBL/GenBank/DDBJ databases">
        <title>Draft genome sequences of ten Microbacterium spp. with emphasis on heavy metal contaminated environments.</title>
        <authorList>
            <person name="Corretto E."/>
        </authorList>
    </citation>
    <scope>NUCLEOTIDE SEQUENCE [LARGE SCALE GENOMIC DNA]</scope>
    <source>
        <strain evidence="4 5">BEL163</strain>
    </source>
</reference>
<dbReference type="Pfam" id="PF00496">
    <property type="entry name" value="SBP_bac_5"/>
    <property type="match status" value="1"/>
</dbReference>
<organism evidence="4 5">
    <name type="scientific">Microbacterium oxydans</name>
    <dbReference type="NCBI Taxonomy" id="82380"/>
    <lineage>
        <taxon>Bacteria</taxon>
        <taxon>Bacillati</taxon>
        <taxon>Actinomycetota</taxon>
        <taxon>Actinomycetes</taxon>
        <taxon>Micrococcales</taxon>
        <taxon>Microbacteriaceae</taxon>
        <taxon>Microbacterium</taxon>
    </lineage>
</organism>
<dbReference type="AlphaFoldDB" id="A0A0F0KHN1"/>
<evidence type="ECO:0000256" key="2">
    <source>
        <dbReference type="SAM" id="SignalP"/>
    </source>
</evidence>
<dbReference type="GO" id="GO:0015833">
    <property type="term" value="P:peptide transport"/>
    <property type="evidence" value="ECO:0007669"/>
    <property type="project" value="TreeGrafter"/>
</dbReference>
<dbReference type="RefSeq" id="WP_045264440.1">
    <property type="nucleotide sequence ID" value="NZ_JYIV01000028.1"/>
</dbReference>
<dbReference type="PANTHER" id="PTHR30290:SF38">
    <property type="entry name" value="D,D-DIPEPTIDE-BINDING PERIPLASMIC PROTEIN DDPA-RELATED"/>
    <property type="match status" value="1"/>
</dbReference>
<dbReference type="Proteomes" id="UP000033725">
    <property type="component" value="Unassembled WGS sequence"/>
</dbReference>
<dbReference type="Gene3D" id="3.90.76.10">
    <property type="entry name" value="Dipeptide-binding Protein, Domain 1"/>
    <property type="match status" value="1"/>
</dbReference>
<proteinExistence type="predicted"/>
<dbReference type="OrthoDB" id="5243526at2"/>
<accession>A0A0F0KHN1</accession>
<protein>
    <submittedName>
        <fullName evidence="4">Glutathione-binding protein GsiB</fullName>
    </submittedName>
</protein>
<feature type="domain" description="Solute-binding protein family 5" evidence="3">
    <location>
        <begin position="110"/>
        <end position="475"/>
    </location>
</feature>
<evidence type="ECO:0000256" key="1">
    <source>
        <dbReference type="ARBA" id="ARBA00022729"/>
    </source>
</evidence>
<dbReference type="GO" id="GO:1904680">
    <property type="term" value="F:peptide transmembrane transporter activity"/>
    <property type="evidence" value="ECO:0007669"/>
    <property type="project" value="TreeGrafter"/>
</dbReference>
<feature type="signal peptide" evidence="2">
    <location>
        <begin position="1"/>
        <end position="34"/>
    </location>
</feature>
<evidence type="ECO:0000313" key="4">
    <source>
        <dbReference type="EMBL" id="KJL20358.1"/>
    </source>
</evidence>
<dbReference type="PATRIC" id="fig|82380.10.peg.2586"/>
<comment type="caution">
    <text evidence="4">The sequence shown here is derived from an EMBL/GenBank/DDBJ whole genome shotgun (WGS) entry which is preliminary data.</text>
</comment>
<gene>
    <name evidence="4" type="primary">gsiB_4</name>
    <name evidence="4" type="ORF">RN51_02574</name>
</gene>
<dbReference type="SUPFAM" id="SSF53850">
    <property type="entry name" value="Periplasmic binding protein-like II"/>
    <property type="match status" value="1"/>
</dbReference>
<evidence type="ECO:0000313" key="5">
    <source>
        <dbReference type="Proteomes" id="UP000033725"/>
    </source>
</evidence>
<dbReference type="GO" id="GO:0042597">
    <property type="term" value="C:periplasmic space"/>
    <property type="evidence" value="ECO:0007669"/>
    <property type="project" value="UniProtKB-ARBA"/>
</dbReference>
<evidence type="ECO:0000259" key="3">
    <source>
        <dbReference type="Pfam" id="PF00496"/>
    </source>
</evidence>
<dbReference type="InterPro" id="IPR030678">
    <property type="entry name" value="Peptide/Ni-bd"/>
</dbReference>
<dbReference type="CDD" id="cd00995">
    <property type="entry name" value="PBP2_NikA_DppA_OppA_like"/>
    <property type="match status" value="1"/>
</dbReference>
<name>A0A0F0KHN1_9MICO</name>
<dbReference type="PANTHER" id="PTHR30290">
    <property type="entry name" value="PERIPLASMIC BINDING COMPONENT OF ABC TRANSPORTER"/>
    <property type="match status" value="1"/>
</dbReference>
<dbReference type="InterPro" id="IPR039424">
    <property type="entry name" value="SBP_5"/>
</dbReference>
<sequence>MHRSLRSRTIVHPRTSVRTGAVLITGIATVAALAACSPAGSTGGGGDGASIDWSITEKTAAPRGDIDSFTFASYAEPYSLDYAYAFDYADNQVLANVCESLLRLNPDFSLTPALAESFEHPTPETWVYNIRQGVTFHDGTPLTAADVVASMSRHLDPAVGSSWFSVYQNVVDIAQTGDSQVTVTMSGPDSQFNLSMGGSAGVVESAATLAEKGADYGNSTGGVNCTGPFSFTGWESGESITLTRYDDYWDDALRARSGEVKFVFMGDATARVNALKSGSVDGGWMIPLEAVPQLEASGKGDALFGPSTAVGNVVISDLEGPLGDLRVRKALLLAMDREGMLQAAVRGIGEVTDVFTTETVWREASDDARTAAFDDITHYDRNLEDAKKLIAEAGAEGAELTYVTAPIGNDFAVISQAVAAAAQSIGLKVDIQSVSPAAYTALFSDPSAREGVDLFYTSWYLSSPDALEMYSVLRTGEFSNYGGWSDPEFDEVVNQAIATDDPAARSELTAKAQQIANAELPWLPLYTGPLSVFQGERITGVSPSMAFLYYPWAAEIGAR</sequence>
<dbReference type="PIRSF" id="PIRSF002741">
    <property type="entry name" value="MppA"/>
    <property type="match status" value="1"/>
</dbReference>